<evidence type="ECO:0000313" key="2">
    <source>
        <dbReference type="EMBL" id="GJN43928.1"/>
    </source>
</evidence>
<evidence type="ECO:0000256" key="1">
    <source>
        <dbReference type="SAM" id="MobiDB-lite"/>
    </source>
</evidence>
<dbReference type="AlphaFoldDB" id="A0AAV5GB85"/>
<evidence type="ECO:0000313" key="3">
    <source>
        <dbReference type="Proteomes" id="UP001054925"/>
    </source>
</evidence>
<feature type="region of interest" description="Disordered" evidence="1">
    <location>
        <begin position="43"/>
        <end position="82"/>
    </location>
</feature>
<organism evidence="2 3">
    <name type="scientific">Corynebacterium ammoniagenes</name>
    <name type="common">Brevibacterium ammoniagenes</name>
    <dbReference type="NCBI Taxonomy" id="1697"/>
    <lineage>
        <taxon>Bacteria</taxon>
        <taxon>Bacillati</taxon>
        <taxon>Actinomycetota</taxon>
        <taxon>Actinomycetes</taxon>
        <taxon>Mycobacteriales</taxon>
        <taxon>Corynebacteriaceae</taxon>
        <taxon>Corynebacterium</taxon>
    </lineage>
</organism>
<dbReference type="EMBL" id="BQKK01000008">
    <property type="protein sequence ID" value="GJN43928.1"/>
    <property type="molecule type" value="Genomic_DNA"/>
</dbReference>
<feature type="compositionally biased region" description="Basic and acidic residues" evidence="1">
    <location>
        <begin position="72"/>
        <end position="82"/>
    </location>
</feature>
<comment type="caution">
    <text evidence="2">The sequence shown here is derived from an EMBL/GenBank/DDBJ whole genome shotgun (WGS) entry which is preliminary data.</text>
</comment>
<gene>
    <name evidence="2" type="ORF">CAT723_24070</name>
</gene>
<reference evidence="2" key="1">
    <citation type="submission" date="2021-12" db="EMBL/GenBank/DDBJ databases">
        <title>Draft genome sequence of Corynebacterium ammoniagenes strain T-723.</title>
        <authorList>
            <person name="Matsuzawa M."/>
            <person name="Hiratani M."/>
            <person name="Abe I."/>
            <person name="Tsuji Y."/>
            <person name="Nakamura J."/>
        </authorList>
    </citation>
    <scope>NUCLEOTIDE SEQUENCE</scope>
    <source>
        <strain evidence="2">T-723</strain>
    </source>
</reference>
<name>A0AAV5GB85_CORAM</name>
<accession>A0AAV5GB85</accession>
<protein>
    <submittedName>
        <fullName evidence="2">Uncharacterized protein</fullName>
    </submittedName>
</protein>
<dbReference type="Proteomes" id="UP001054925">
    <property type="component" value="Unassembled WGS sequence"/>
</dbReference>
<proteinExistence type="predicted"/>
<sequence>MIIVAGRSVLRIILSLNPPSGIPKTATTVVTIGNLLPEGITPDHSSEADILSPSAGYDPLPPGVVATTAPADHQDQRVMKSE</sequence>